<evidence type="ECO:0000313" key="2">
    <source>
        <dbReference type="EMBL" id="VDP65120.1"/>
    </source>
</evidence>
<keyword evidence="3" id="KW-1185">Reference proteome</keyword>
<feature type="compositionally biased region" description="Polar residues" evidence="1">
    <location>
        <begin position="18"/>
        <end position="48"/>
    </location>
</feature>
<dbReference type="AlphaFoldDB" id="A0A183PIJ3"/>
<name>A0A183PIJ3_9TREM</name>
<reference evidence="2 3" key="1">
    <citation type="submission" date="2018-11" db="EMBL/GenBank/DDBJ databases">
        <authorList>
            <consortium name="Pathogen Informatics"/>
        </authorList>
    </citation>
    <scope>NUCLEOTIDE SEQUENCE [LARGE SCALE GENOMIC DNA]</scope>
    <source>
        <strain>Denwood</strain>
        <strain evidence="3">Zambia</strain>
    </source>
</reference>
<dbReference type="Proteomes" id="UP000269396">
    <property type="component" value="Unassembled WGS sequence"/>
</dbReference>
<protein>
    <submittedName>
        <fullName evidence="2">Uncharacterized protein</fullName>
    </submittedName>
</protein>
<evidence type="ECO:0000256" key="1">
    <source>
        <dbReference type="SAM" id="MobiDB-lite"/>
    </source>
</evidence>
<sequence>MPCLPSKYLVCGTLTSIDLSSHQNPMSTRQPGRSTTAIQQPDEPSTSDVRPEAACPTASLRRQHPLQPKPSLNDTPLDVTSSRRTAPVSTSAPDPQ</sequence>
<feature type="region of interest" description="Disordered" evidence="1">
    <location>
        <begin position="18"/>
        <end position="96"/>
    </location>
</feature>
<organism evidence="2 3">
    <name type="scientific">Schistosoma mattheei</name>
    <dbReference type="NCBI Taxonomy" id="31246"/>
    <lineage>
        <taxon>Eukaryota</taxon>
        <taxon>Metazoa</taxon>
        <taxon>Spiralia</taxon>
        <taxon>Lophotrochozoa</taxon>
        <taxon>Platyhelminthes</taxon>
        <taxon>Trematoda</taxon>
        <taxon>Digenea</taxon>
        <taxon>Strigeidida</taxon>
        <taxon>Schistosomatoidea</taxon>
        <taxon>Schistosomatidae</taxon>
        <taxon>Schistosoma</taxon>
    </lineage>
</organism>
<dbReference type="EMBL" id="UZAL01034348">
    <property type="protein sequence ID" value="VDP65120.1"/>
    <property type="molecule type" value="Genomic_DNA"/>
</dbReference>
<gene>
    <name evidence="2" type="ORF">SMTD_LOCUS14178</name>
</gene>
<accession>A0A183PIJ3</accession>
<proteinExistence type="predicted"/>
<feature type="compositionally biased region" description="Polar residues" evidence="1">
    <location>
        <begin position="70"/>
        <end position="96"/>
    </location>
</feature>
<evidence type="ECO:0000313" key="3">
    <source>
        <dbReference type="Proteomes" id="UP000269396"/>
    </source>
</evidence>